<dbReference type="RefSeq" id="WP_111351198.1">
    <property type="nucleotide sequence ID" value="NZ_QLII01000003.1"/>
</dbReference>
<dbReference type="OrthoDB" id="1032058at2"/>
<dbReference type="Proteomes" id="UP000249016">
    <property type="component" value="Unassembled WGS sequence"/>
</dbReference>
<gene>
    <name evidence="1" type="ORF">HMF3257_38480</name>
</gene>
<comment type="caution">
    <text evidence="1">The sequence shown here is derived from an EMBL/GenBank/DDBJ whole genome shotgun (WGS) entry which is preliminary data.</text>
</comment>
<sequence length="252" mass="28618">MPSYNQPSFQDYRSRVSIIELALHVGYEWQPKKGKTLPVLYHPDLDEHIVVKNPKDSASQVYFTTGSYSDRGTLINFVSNRLTTCFSSFNNPNRSPAQCINDVLKDYLGILPERKQSVKKLEDYIHQSFHEANSEKEFSLEHFKLSKLPAKNYLTQERCILPDLLSTTQFSDTVALQRVYFTEGKPILLGGTEQPPNGEKIVENIAFPYIPGMANQLLVLNCEQLHLKVTRQAQIGGTASGFLIRTKHLLVD</sequence>
<name>A0A327NCS3_9BACT</name>
<dbReference type="AlphaFoldDB" id="A0A327NCS3"/>
<protein>
    <submittedName>
        <fullName evidence="1">Uncharacterized protein</fullName>
    </submittedName>
</protein>
<reference evidence="1 2" key="1">
    <citation type="submission" date="2018-06" db="EMBL/GenBank/DDBJ databases">
        <title>Spirosoma sp. HMF3257 Genome sequencing and assembly.</title>
        <authorList>
            <person name="Kang H."/>
            <person name="Cha I."/>
            <person name="Kim H."/>
            <person name="Kang J."/>
            <person name="Joh K."/>
        </authorList>
    </citation>
    <scope>NUCLEOTIDE SEQUENCE [LARGE SCALE GENOMIC DNA]</scope>
    <source>
        <strain evidence="1 2">HMF3257</strain>
    </source>
</reference>
<evidence type="ECO:0000313" key="1">
    <source>
        <dbReference type="EMBL" id="RAI73007.1"/>
    </source>
</evidence>
<keyword evidence="2" id="KW-1185">Reference proteome</keyword>
<evidence type="ECO:0000313" key="2">
    <source>
        <dbReference type="Proteomes" id="UP000249016"/>
    </source>
</evidence>
<dbReference type="EMBL" id="QLII01000003">
    <property type="protein sequence ID" value="RAI73007.1"/>
    <property type="molecule type" value="Genomic_DNA"/>
</dbReference>
<accession>A0A327NCS3</accession>
<organism evidence="1 2">
    <name type="scientific">Spirosoma telluris</name>
    <dbReference type="NCBI Taxonomy" id="2183553"/>
    <lineage>
        <taxon>Bacteria</taxon>
        <taxon>Pseudomonadati</taxon>
        <taxon>Bacteroidota</taxon>
        <taxon>Cytophagia</taxon>
        <taxon>Cytophagales</taxon>
        <taxon>Cytophagaceae</taxon>
        <taxon>Spirosoma</taxon>
    </lineage>
</organism>
<proteinExistence type="predicted"/>